<sequence>MKKAVLSFVLCPLFILGACGTSQQLGDDQQKTGIQEVKESVRGPHNRLTDRQIANRLAELATQVPKVKHATAVVAGKYAVVGIDIDKDLNRHDVGLVKHSVVQAMSKDPYGAKAVVTSDPDILQRLKNIDQQIDYGHPASGFAEELAAIVERIIPDTSSTH</sequence>
<evidence type="ECO:0000313" key="3">
    <source>
        <dbReference type="Proteomes" id="UP001596022"/>
    </source>
</evidence>
<reference evidence="3" key="1">
    <citation type="journal article" date="2019" name="Int. J. Syst. Evol. Microbiol.">
        <title>The Global Catalogue of Microorganisms (GCM) 10K type strain sequencing project: providing services to taxonomists for standard genome sequencing and annotation.</title>
        <authorList>
            <consortium name="The Broad Institute Genomics Platform"/>
            <consortium name="The Broad Institute Genome Sequencing Center for Infectious Disease"/>
            <person name="Wu L."/>
            <person name="Ma J."/>
        </authorList>
    </citation>
    <scope>NUCLEOTIDE SEQUENCE [LARGE SCALE GENOMIC DNA]</scope>
    <source>
        <strain evidence="3">CGMCC 1.16306</strain>
    </source>
</reference>
<keyword evidence="1" id="KW-0732">Signal</keyword>
<dbReference type="InterPro" id="IPR019076">
    <property type="entry name" value="Spore_lipoprot_YhcN/YlaJ-like"/>
</dbReference>
<dbReference type="Proteomes" id="UP001596022">
    <property type="component" value="Unassembled WGS sequence"/>
</dbReference>
<organism evidence="2 3">
    <name type="scientific">Camelliibacillus cellulosilyticus</name>
    <dbReference type="NCBI Taxonomy" id="2174486"/>
    <lineage>
        <taxon>Bacteria</taxon>
        <taxon>Bacillati</taxon>
        <taxon>Bacillota</taxon>
        <taxon>Bacilli</taxon>
        <taxon>Bacillales</taxon>
        <taxon>Sporolactobacillaceae</taxon>
        <taxon>Camelliibacillus</taxon>
    </lineage>
</organism>
<evidence type="ECO:0000256" key="1">
    <source>
        <dbReference type="SAM" id="SignalP"/>
    </source>
</evidence>
<gene>
    <name evidence="2" type="ORF">ACFO4N_00555</name>
</gene>
<keyword evidence="3" id="KW-1185">Reference proteome</keyword>
<comment type="caution">
    <text evidence="2">The sequence shown here is derived from an EMBL/GenBank/DDBJ whole genome shotgun (WGS) entry which is preliminary data.</text>
</comment>
<proteinExistence type="predicted"/>
<evidence type="ECO:0000313" key="2">
    <source>
        <dbReference type="EMBL" id="MFC4617212.1"/>
    </source>
</evidence>
<dbReference type="RefSeq" id="WP_376844268.1">
    <property type="nucleotide sequence ID" value="NZ_JBHSFW010000001.1"/>
</dbReference>
<feature type="chain" id="PRO_5046634862" evidence="1">
    <location>
        <begin position="19"/>
        <end position="161"/>
    </location>
</feature>
<dbReference type="Pfam" id="PF09580">
    <property type="entry name" value="Spore_YhcN_YlaJ"/>
    <property type="match status" value="1"/>
</dbReference>
<keyword evidence="2" id="KW-0449">Lipoprotein</keyword>
<name>A0ABV9GFW6_9BACL</name>
<dbReference type="PROSITE" id="PS51257">
    <property type="entry name" value="PROKAR_LIPOPROTEIN"/>
    <property type="match status" value="1"/>
</dbReference>
<protein>
    <submittedName>
        <fullName evidence="2">YhcN/YlaJ family sporulation lipoprotein</fullName>
    </submittedName>
</protein>
<feature type="signal peptide" evidence="1">
    <location>
        <begin position="1"/>
        <end position="18"/>
    </location>
</feature>
<dbReference type="InterPro" id="IPR014247">
    <property type="entry name" value="Spore_lipoprot_YhcN/YlaJ"/>
</dbReference>
<dbReference type="NCBIfam" id="TIGR02898">
    <property type="entry name" value="spore_YhcN_YlaJ"/>
    <property type="match status" value="1"/>
</dbReference>
<accession>A0ABV9GFW6</accession>
<dbReference type="EMBL" id="JBHSFW010000001">
    <property type="protein sequence ID" value="MFC4617212.1"/>
    <property type="molecule type" value="Genomic_DNA"/>
</dbReference>